<dbReference type="GO" id="GO:0047496">
    <property type="term" value="P:vesicle transport along microtubule"/>
    <property type="evidence" value="ECO:0007669"/>
    <property type="project" value="TreeGrafter"/>
</dbReference>
<dbReference type="InterPro" id="IPR051149">
    <property type="entry name" value="Spindly/BICDR_Dynein_Adapter"/>
</dbReference>
<dbReference type="EMBL" id="JAUYZG010000022">
    <property type="protein sequence ID" value="KAK2872755.1"/>
    <property type="molecule type" value="Genomic_DNA"/>
</dbReference>
<dbReference type="AlphaFoldDB" id="A0AA88P4G7"/>
<reference evidence="1" key="1">
    <citation type="submission" date="2023-08" db="EMBL/GenBank/DDBJ databases">
        <title>Chromosome-level Genome Assembly of mud carp (Cirrhinus molitorella).</title>
        <authorList>
            <person name="Liu H."/>
        </authorList>
    </citation>
    <scope>NUCLEOTIDE SEQUENCE</scope>
    <source>
        <strain evidence="1">Prfri</strain>
        <tissue evidence="1">Muscle</tissue>
    </source>
</reference>
<proteinExistence type="predicted"/>
<evidence type="ECO:0000313" key="2">
    <source>
        <dbReference type="Proteomes" id="UP001187343"/>
    </source>
</evidence>
<keyword evidence="2" id="KW-1185">Reference proteome</keyword>
<dbReference type="PANTHER" id="PTHR32123">
    <property type="entry name" value="BICD FAMILY-LIKE CARGO ADAPTER"/>
    <property type="match status" value="1"/>
</dbReference>
<dbReference type="PANTHER" id="PTHR32123:SF10">
    <property type="entry name" value="BICD FAMILY-LIKE CARGO ADAPTER 1-RELATED"/>
    <property type="match status" value="1"/>
</dbReference>
<dbReference type="Proteomes" id="UP001187343">
    <property type="component" value="Unassembled WGS sequence"/>
</dbReference>
<protein>
    <submittedName>
        <fullName evidence="1">Uncharacterized protein</fullName>
    </submittedName>
</protein>
<organism evidence="1 2">
    <name type="scientific">Cirrhinus molitorella</name>
    <name type="common">mud carp</name>
    <dbReference type="NCBI Taxonomy" id="172907"/>
    <lineage>
        <taxon>Eukaryota</taxon>
        <taxon>Metazoa</taxon>
        <taxon>Chordata</taxon>
        <taxon>Craniata</taxon>
        <taxon>Vertebrata</taxon>
        <taxon>Euteleostomi</taxon>
        <taxon>Actinopterygii</taxon>
        <taxon>Neopterygii</taxon>
        <taxon>Teleostei</taxon>
        <taxon>Ostariophysi</taxon>
        <taxon>Cypriniformes</taxon>
        <taxon>Cyprinidae</taxon>
        <taxon>Labeoninae</taxon>
        <taxon>Labeonini</taxon>
        <taxon>Cirrhinus</taxon>
    </lineage>
</organism>
<accession>A0AA88P4G7</accession>
<gene>
    <name evidence="1" type="ORF">Q8A67_022652</name>
</gene>
<name>A0AA88P4G7_9TELE</name>
<evidence type="ECO:0000313" key="1">
    <source>
        <dbReference type="EMBL" id="KAK2872755.1"/>
    </source>
</evidence>
<sequence>MHFSSGCSQMTMESYRRDTPVTLHTFRDLLESPLTTEEVHRRLTDDEDSVSSHDTDRESNSSPLCTLDELQEQLTVVTGQTDDSRFMSAVEQSDPNAPPNPARSYLDEALPDLLRSGSPLRRRVSSPVSVTLKHVKREVELSRQRSLRLKAQVDRLQQQNDSGPGWSENRQRVAEEVQSVVKLLLPLTDLESAEIDQPSQTNPLDKALLQLQKVSRRLAVYHTSQGKRSGEEAAILQQALRDRDEAIAKKQAMETELLKSKNELMTLNNQLLEAVQSRLELSVELEAWKDDVQTILHHQLLRQQQEEQAQKKSRGFGVLRRSNKPLPPRPDYSSLTHAPVPVPVPVPQTSSPTGTQRWKDKMFRRGRMSTQGPVESQPQRIDKEDNFQTVSLD</sequence>
<comment type="caution">
    <text evidence="1">The sequence shown here is derived from an EMBL/GenBank/DDBJ whole genome shotgun (WGS) entry which is preliminary data.</text>
</comment>
<dbReference type="GO" id="GO:0055107">
    <property type="term" value="P:Golgi to secretory granule transport"/>
    <property type="evidence" value="ECO:0007669"/>
    <property type="project" value="TreeGrafter"/>
</dbReference>